<gene>
    <name evidence="1" type="ORF">R3Q16_01560</name>
</gene>
<dbReference type="Proteomes" id="UP001185927">
    <property type="component" value="Unassembled WGS sequence"/>
</dbReference>
<evidence type="ECO:0000313" key="1">
    <source>
        <dbReference type="EMBL" id="MDV6265274.1"/>
    </source>
</evidence>
<sequence length="48" mass="4821">MTAIDIPFAHSGDVASGSSTVNTPEPALGIAAKIFGHPVSEELTVDIG</sequence>
<accession>A0ABU4BM04</accession>
<name>A0ABU4BM04_RHOGO</name>
<dbReference type="EMBL" id="JAWLKB010000001">
    <property type="protein sequence ID" value="MDV6265274.1"/>
    <property type="molecule type" value="Genomic_DNA"/>
</dbReference>
<organism evidence="1 2">
    <name type="scientific">Rhodococcus globerulus</name>
    <dbReference type="NCBI Taxonomy" id="33008"/>
    <lineage>
        <taxon>Bacteria</taxon>
        <taxon>Bacillati</taxon>
        <taxon>Actinomycetota</taxon>
        <taxon>Actinomycetes</taxon>
        <taxon>Mycobacteriales</taxon>
        <taxon>Nocardiaceae</taxon>
        <taxon>Rhodococcus</taxon>
    </lineage>
</organism>
<proteinExistence type="predicted"/>
<protein>
    <submittedName>
        <fullName evidence="1">Uncharacterized protein</fullName>
    </submittedName>
</protein>
<comment type="caution">
    <text evidence="1">The sequence shown here is derived from an EMBL/GenBank/DDBJ whole genome shotgun (WGS) entry which is preliminary data.</text>
</comment>
<reference evidence="1 2" key="1">
    <citation type="submission" date="2023-10" db="EMBL/GenBank/DDBJ databases">
        <title>Development of a sustainable strategy for remediation of hydrocarbon-contaminated territories based on the waste exchange concept.</title>
        <authorList>
            <person name="Krivoruchko A."/>
        </authorList>
    </citation>
    <scope>NUCLEOTIDE SEQUENCE [LARGE SCALE GENOMIC DNA]</scope>
    <source>
        <strain evidence="1 2">IEGM 1203</strain>
    </source>
</reference>
<evidence type="ECO:0000313" key="2">
    <source>
        <dbReference type="Proteomes" id="UP001185927"/>
    </source>
</evidence>
<dbReference type="RefSeq" id="WP_317540433.1">
    <property type="nucleotide sequence ID" value="NZ_JAWLKB010000001.1"/>
</dbReference>
<keyword evidence="2" id="KW-1185">Reference proteome</keyword>